<dbReference type="PROSITE" id="PS51833">
    <property type="entry name" value="HDOD"/>
    <property type="match status" value="1"/>
</dbReference>
<keyword evidence="3" id="KW-1185">Reference proteome</keyword>
<dbReference type="PIRSF" id="PIRSF003180">
    <property type="entry name" value="DiGMPpdiest_YuxH"/>
    <property type="match status" value="1"/>
</dbReference>
<dbReference type="SUPFAM" id="SSF109604">
    <property type="entry name" value="HD-domain/PDEase-like"/>
    <property type="match status" value="1"/>
</dbReference>
<dbReference type="PANTHER" id="PTHR33525:SF4">
    <property type="entry name" value="CYCLIC DI-GMP PHOSPHODIESTERASE CDGJ"/>
    <property type="match status" value="1"/>
</dbReference>
<dbReference type="Proteomes" id="UP000575898">
    <property type="component" value="Unassembled WGS sequence"/>
</dbReference>
<reference evidence="2 3" key="1">
    <citation type="submission" date="2020-08" db="EMBL/GenBank/DDBJ databases">
        <title>Genomic Encyclopedia of Type Strains, Phase IV (KMG-IV): sequencing the most valuable type-strain genomes for metagenomic binning, comparative biology and taxonomic classification.</title>
        <authorList>
            <person name="Goeker M."/>
        </authorList>
    </citation>
    <scope>NUCLEOTIDE SEQUENCE [LARGE SCALE GENOMIC DNA]</scope>
    <source>
        <strain evidence="2 3">DSM 27165</strain>
    </source>
</reference>
<gene>
    <name evidence="2" type="ORF">HNQ59_002067</name>
</gene>
<dbReference type="Pfam" id="PF08668">
    <property type="entry name" value="HDOD"/>
    <property type="match status" value="1"/>
</dbReference>
<sequence length="430" mass="48190">MSEQAPVSINGDEHDDRAFICREAILNRQQRVIAYEFLLHKGITSRARILTPTISKFYDVALIAHLLSIGIDRMLGKRAAFVSLFTLDSLFDPGVENLPAKHIVLSIDIDKFRQATPDQLNRVNDLRQGGFRFACLFDGKVLPEDKTYYALAQYLTLDLSRPAEQDIAQAINTILGQCPHLELLVKNILVHEEFSAVFSGSSYSQQIEYFQGPFVTSREPWEDKPVEASKLRIIELLNKVKQDEDPQAVADSLKRDPVLLFKILRYVNSPLTGLRTQVETAEQALMVLGRDKLYSWLSLLLFVANQESGDEFALLDSALIRARLIELTGARILGAPHGSALFLTGIFSLLDILLKLPLHRALGYLKLPDALIDALVNEQGDYYPFLELALACETGTPKEVAMIAARLGLTEDEVNEYHVQAIVWANQLES</sequence>
<proteinExistence type="predicted"/>
<dbReference type="InterPro" id="IPR013976">
    <property type="entry name" value="HDOD"/>
</dbReference>
<accession>A0A840MHU1</accession>
<evidence type="ECO:0000313" key="3">
    <source>
        <dbReference type="Proteomes" id="UP000575898"/>
    </source>
</evidence>
<dbReference type="PANTHER" id="PTHR33525">
    <property type="match status" value="1"/>
</dbReference>
<dbReference type="InterPro" id="IPR052340">
    <property type="entry name" value="RNase_Y/CdgJ"/>
</dbReference>
<dbReference type="RefSeq" id="WP_184038575.1">
    <property type="nucleotide sequence ID" value="NZ_JACHHY010000011.1"/>
</dbReference>
<evidence type="ECO:0000313" key="2">
    <source>
        <dbReference type="EMBL" id="MBB5018774.1"/>
    </source>
</evidence>
<dbReference type="Gene3D" id="1.10.3210.10">
    <property type="entry name" value="Hypothetical protein af1432"/>
    <property type="match status" value="1"/>
</dbReference>
<dbReference type="InterPro" id="IPR014408">
    <property type="entry name" value="dGMP_Pdiesterase_EAL/HD-GYP"/>
</dbReference>
<name>A0A840MHU1_9PROT</name>
<dbReference type="EMBL" id="JACHHY010000011">
    <property type="protein sequence ID" value="MBB5018774.1"/>
    <property type="molecule type" value="Genomic_DNA"/>
</dbReference>
<comment type="caution">
    <text evidence="2">The sequence shown here is derived from an EMBL/GenBank/DDBJ whole genome shotgun (WGS) entry which is preliminary data.</text>
</comment>
<feature type="domain" description="HDOD" evidence="1">
    <location>
        <begin position="223"/>
        <end position="413"/>
    </location>
</feature>
<dbReference type="AlphaFoldDB" id="A0A840MHU1"/>
<protein>
    <submittedName>
        <fullName evidence="2">EAL and modified HD-GYP domain-containing signal transduction protein</fullName>
    </submittedName>
</protein>
<organism evidence="2 3">
    <name type="scientific">Chitinivorax tropicus</name>
    <dbReference type="NCBI Taxonomy" id="714531"/>
    <lineage>
        <taxon>Bacteria</taxon>
        <taxon>Pseudomonadati</taxon>
        <taxon>Pseudomonadota</taxon>
        <taxon>Betaproteobacteria</taxon>
        <taxon>Chitinivorax</taxon>
    </lineage>
</organism>
<evidence type="ECO:0000259" key="1">
    <source>
        <dbReference type="PROSITE" id="PS51833"/>
    </source>
</evidence>